<dbReference type="InterPro" id="IPR044824">
    <property type="entry name" value="MAIN-like"/>
</dbReference>
<dbReference type="AlphaFoldDB" id="A0AAV6KHI0"/>
<accession>A0AAV6KHI0</accession>
<dbReference type="EMBL" id="JACTNZ010000004">
    <property type="protein sequence ID" value="KAG5551718.1"/>
    <property type="molecule type" value="Genomic_DNA"/>
</dbReference>
<evidence type="ECO:0000313" key="2">
    <source>
        <dbReference type="EMBL" id="KAG5551718.1"/>
    </source>
</evidence>
<dbReference type="PANTHER" id="PTHR46033:SF65">
    <property type="entry name" value="AMINOTRANSFERASE-LIKE PLANT MOBILE DOMAIN-CONTAINING PROTEIN"/>
    <property type="match status" value="1"/>
</dbReference>
<dbReference type="GO" id="GO:0010073">
    <property type="term" value="P:meristem maintenance"/>
    <property type="evidence" value="ECO:0007669"/>
    <property type="project" value="InterPro"/>
</dbReference>
<feature type="region of interest" description="Disordered" evidence="1">
    <location>
        <begin position="1"/>
        <end position="36"/>
    </location>
</feature>
<reference evidence="2" key="1">
    <citation type="submission" date="2020-08" db="EMBL/GenBank/DDBJ databases">
        <title>Plant Genome Project.</title>
        <authorList>
            <person name="Zhang R.-G."/>
        </authorList>
    </citation>
    <scope>NUCLEOTIDE SEQUENCE</scope>
    <source>
        <strain evidence="2">WSP0</strain>
        <tissue evidence="2">Leaf</tissue>
    </source>
</reference>
<protein>
    <recommendedName>
        <fullName evidence="4">Coat protein</fullName>
    </recommendedName>
</protein>
<keyword evidence="3" id="KW-1185">Reference proteome</keyword>
<evidence type="ECO:0000256" key="1">
    <source>
        <dbReference type="SAM" id="MobiDB-lite"/>
    </source>
</evidence>
<dbReference type="Proteomes" id="UP000823749">
    <property type="component" value="Chromosome 4"/>
</dbReference>
<proteinExistence type="predicted"/>
<evidence type="ECO:0000313" key="3">
    <source>
        <dbReference type="Proteomes" id="UP000823749"/>
    </source>
</evidence>
<gene>
    <name evidence="2" type="ORF">RHGRI_009957</name>
</gene>
<dbReference type="PANTHER" id="PTHR46033">
    <property type="entry name" value="PROTEIN MAIN-LIKE 2"/>
    <property type="match status" value="1"/>
</dbReference>
<feature type="compositionally biased region" description="Low complexity" evidence="1">
    <location>
        <begin position="1"/>
        <end position="12"/>
    </location>
</feature>
<comment type="caution">
    <text evidence="2">The sequence shown here is derived from an EMBL/GenBank/DDBJ whole genome shotgun (WGS) entry which is preliminary data.</text>
</comment>
<organism evidence="2 3">
    <name type="scientific">Rhododendron griersonianum</name>
    <dbReference type="NCBI Taxonomy" id="479676"/>
    <lineage>
        <taxon>Eukaryota</taxon>
        <taxon>Viridiplantae</taxon>
        <taxon>Streptophyta</taxon>
        <taxon>Embryophyta</taxon>
        <taxon>Tracheophyta</taxon>
        <taxon>Spermatophyta</taxon>
        <taxon>Magnoliopsida</taxon>
        <taxon>eudicotyledons</taxon>
        <taxon>Gunneridae</taxon>
        <taxon>Pentapetalae</taxon>
        <taxon>asterids</taxon>
        <taxon>Ericales</taxon>
        <taxon>Ericaceae</taxon>
        <taxon>Ericoideae</taxon>
        <taxon>Rhodoreae</taxon>
        <taxon>Rhododendron</taxon>
    </lineage>
</organism>
<sequence>MAPKASSGSTASRKSKAKKQSSPKPKASTENYPPRYPQCLREADQVNQYLIPIIDSPTNLVLGPIYFPTAPVELPTYYPVNYDEPFTSFTSGLHRTGWSTKGTIQSWPTVFPSWEKWVNRMKKYLTSSWQKMNLYEVIDLSTQPQELNPNLIAIAACFLSVSSNAFVFPDGPMTPNVLDIIHLTGLSSLDGGSCLSYAEYLLSHEPRQENASFKRYFKTFYSPSIGDSLNWLPFKECSYSVSEKIKPILQLMVPVSMVNSFWASILIPRFISVGFSPLTSHFANCSFEIYFPNQCARQFGLTQGIPVPYTHPRIKDLAKTRPAVTETSLIKELVGHFQGTIASFQFKSL</sequence>
<name>A0AAV6KHI0_9ERIC</name>
<evidence type="ECO:0008006" key="4">
    <source>
        <dbReference type="Google" id="ProtNLM"/>
    </source>
</evidence>